<evidence type="ECO:0000256" key="1">
    <source>
        <dbReference type="SAM" id="MobiDB-lite"/>
    </source>
</evidence>
<dbReference type="EMBL" id="JAGJCB010000001">
    <property type="protein sequence ID" value="MBP0902511.1"/>
    <property type="molecule type" value="Genomic_DNA"/>
</dbReference>
<sequence length="91" mass="10464">MLQQASVTGFVRTILIILLIYYGLKILSRLFAPLLLKYIAKKAEEKFGGQFQQRPPQQQPKKEGEVTIDKMPNTKTSNKDVGEYVDYEEID</sequence>
<gene>
    <name evidence="3" type="ORF">J8H85_01610</name>
</gene>
<keyword evidence="4" id="KW-1185">Reference proteome</keyword>
<name>A0ABS4BPK2_9FLAO</name>
<protein>
    <submittedName>
        <fullName evidence="3">DUF4834 family protein</fullName>
    </submittedName>
</protein>
<dbReference type="RefSeq" id="WP_209652010.1">
    <property type="nucleotide sequence ID" value="NZ_JAGJCB010000001.1"/>
</dbReference>
<evidence type="ECO:0000256" key="2">
    <source>
        <dbReference type="SAM" id="Phobius"/>
    </source>
</evidence>
<dbReference type="InterPro" id="IPR032272">
    <property type="entry name" value="DUF4834"/>
</dbReference>
<accession>A0ABS4BPK2</accession>
<dbReference type="Pfam" id="PF16118">
    <property type="entry name" value="DUF4834"/>
    <property type="match status" value="1"/>
</dbReference>
<feature type="transmembrane region" description="Helical" evidence="2">
    <location>
        <begin position="6"/>
        <end position="24"/>
    </location>
</feature>
<proteinExistence type="predicted"/>
<evidence type="ECO:0000313" key="3">
    <source>
        <dbReference type="EMBL" id="MBP0902511.1"/>
    </source>
</evidence>
<keyword evidence="2" id="KW-1133">Transmembrane helix</keyword>
<organism evidence="3 4">
    <name type="scientific">Mariniflexile gromovii</name>
    <dbReference type="NCBI Taxonomy" id="362523"/>
    <lineage>
        <taxon>Bacteria</taxon>
        <taxon>Pseudomonadati</taxon>
        <taxon>Bacteroidota</taxon>
        <taxon>Flavobacteriia</taxon>
        <taxon>Flavobacteriales</taxon>
        <taxon>Flavobacteriaceae</taxon>
        <taxon>Mariniflexile</taxon>
    </lineage>
</organism>
<dbReference type="Proteomes" id="UP000670776">
    <property type="component" value="Unassembled WGS sequence"/>
</dbReference>
<reference evidence="3 4" key="1">
    <citation type="submission" date="2021-04" db="EMBL/GenBank/DDBJ databases">
        <title>Mariniflexile gromovii gen. nov., sp. nov., a gliding bacterium isolated from the sea urchin Strongylocentrotus intermedius.</title>
        <authorList>
            <person name="Ko S."/>
            <person name="Le V."/>
            <person name="Ahn C.-Y."/>
            <person name="Oh H.-M."/>
        </authorList>
    </citation>
    <scope>NUCLEOTIDE SEQUENCE [LARGE SCALE GENOMIC DNA]</scope>
    <source>
        <strain evidence="3 4">KCTC 12570</strain>
    </source>
</reference>
<evidence type="ECO:0000313" key="4">
    <source>
        <dbReference type="Proteomes" id="UP000670776"/>
    </source>
</evidence>
<keyword evidence="2" id="KW-0812">Transmembrane</keyword>
<feature type="region of interest" description="Disordered" evidence="1">
    <location>
        <begin position="49"/>
        <end position="91"/>
    </location>
</feature>
<comment type="caution">
    <text evidence="3">The sequence shown here is derived from an EMBL/GenBank/DDBJ whole genome shotgun (WGS) entry which is preliminary data.</text>
</comment>
<keyword evidence="2" id="KW-0472">Membrane</keyword>